<dbReference type="Pfam" id="PF04453">
    <property type="entry name" value="LptD"/>
    <property type="match status" value="1"/>
</dbReference>
<evidence type="ECO:0000259" key="3">
    <source>
        <dbReference type="Pfam" id="PF04453"/>
    </source>
</evidence>
<evidence type="ECO:0000313" key="4">
    <source>
        <dbReference type="EMBL" id="AGH16632.1"/>
    </source>
</evidence>
<dbReference type="PANTHER" id="PTHR30189:SF1">
    <property type="entry name" value="LPS-ASSEMBLY PROTEIN LPTD"/>
    <property type="match status" value="1"/>
</dbReference>
<proteinExistence type="inferred from homology"/>
<dbReference type="EMBL" id="CP004005">
    <property type="protein sequence ID" value="AGH16632.1"/>
    <property type="molecule type" value="Genomic_DNA"/>
</dbReference>
<sequence>MRYSYRHLIGATTFFLAFNIITPQGTPPSNEQTTTSTPSKIKKNETNRHSELDISSDEIVLNSEGSTTTAVGNVKIEYKGYHLSARDITFNHKNHRIIASGNIKLIEPDKRQIHAEYLDITDDFTNGIIKNLTIKIPADETYLTASSAQIIGQRTIFDKGTYTACSSCSKPNSRPPFWIVKSKRAILNRKTHTIRLEKPYLEIFGNSIFYFPLIEIPDETVVRKTGFLTPLFSSGEKQRFGVGIPYYLVISDNSDATFTFSPHPKKGILGEMELRKYFHSGKHTLHAAYMYNNNVESGEERHQAMLASIAEFEINPIWNLGWHLKKQTSGQLSYNYYSDALSKRININQIYLTGTGEKNSFDMRALHYHIQEPLSKNEKKFPQANIYPLIDYRYVDLQYAKSQQISITGNITAISRAKEKNTINQMKHDSQPWIPNGINRRLSIEADWRKKIIGPLGILFTPIANIRGDLHYLSFNRDLSSDTISNNPNFVASKMLTAGLDIRYPIVAVTQKSRHILEGIAQVYAATDEKYIKTIPNEDSHSLVLNSTSLFTQNRFSGFDRIEGGNRTNLGIRYIGSFNNLFTINGVIGRSIHILGTNSFSIPDSIGIGQNSGLEDKFSDYAAAVRLSLSPKITFSTQTLINPKDWSTRRTDTTIDYTMGSYEANISYTHIPAYPLYAYDARKTIQSRIKFKINDVLSADASLKWNMRAELPSHSIGLAYQNDCATVKIIYKNESPNIHGYKIQARLSLRTIGDFNPIDIDG</sequence>
<comment type="similarity">
    <text evidence="1">Belongs to the LptD family.</text>
</comment>
<protein>
    <recommendedName>
        <fullName evidence="1">LPS-assembly protein LptD</fullName>
    </recommendedName>
</protein>
<evidence type="ECO:0000313" key="5">
    <source>
        <dbReference type="Proteomes" id="UP000011820"/>
    </source>
</evidence>
<keyword evidence="1" id="KW-0732">Signal</keyword>
<keyword evidence="1" id="KW-0472">Membrane</keyword>
<dbReference type="Proteomes" id="UP000011820">
    <property type="component" value="Chromosome"/>
</dbReference>
<dbReference type="InterPro" id="IPR020889">
    <property type="entry name" value="LipoPS_assembly_LptD"/>
</dbReference>
<dbReference type="RefSeq" id="WP_015452350.1">
    <property type="nucleotide sequence ID" value="NC_020549.1"/>
</dbReference>
<evidence type="ECO:0000256" key="1">
    <source>
        <dbReference type="HAMAP-Rule" id="MF_01411"/>
    </source>
</evidence>
<comment type="caution">
    <text evidence="1">Lacks conserved residue(s) required for the propagation of feature annotation.</text>
</comment>
<dbReference type="HAMAP" id="MF_01411">
    <property type="entry name" value="LPS_assembly_LptD"/>
    <property type="match status" value="1"/>
</dbReference>
<evidence type="ECO:0000256" key="2">
    <source>
        <dbReference type="SAM" id="MobiDB-lite"/>
    </source>
</evidence>
<comment type="subcellular location">
    <subcellularLocation>
        <location evidence="1">Cell outer membrane</location>
    </subcellularLocation>
</comment>
<name>A0ABN4B2R1_LIBAS</name>
<keyword evidence="5" id="KW-1185">Reference proteome</keyword>
<accession>A0ABN4B2R1</accession>
<feature type="domain" description="LptD C-terminal" evidence="3">
    <location>
        <begin position="307"/>
        <end position="694"/>
    </location>
</feature>
<dbReference type="PANTHER" id="PTHR30189">
    <property type="entry name" value="LPS-ASSEMBLY PROTEIN"/>
    <property type="match status" value="1"/>
</dbReference>
<comment type="subunit">
    <text evidence="1">Component of the lipopolysaccharide transport and assembly complex.</text>
</comment>
<feature type="compositionally biased region" description="Polar residues" evidence="2">
    <location>
        <begin position="25"/>
        <end position="39"/>
    </location>
</feature>
<comment type="function">
    <text evidence="1">Involved in the assembly of lipopolysaccharide (LPS) at the surface of the outer membrane.</text>
</comment>
<organism evidence="4 5">
    <name type="scientific">Candidatus Liberibacter asiaticus str. gxpsy</name>
    <dbReference type="NCBI Taxonomy" id="1174529"/>
    <lineage>
        <taxon>Bacteria</taxon>
        <taxon>Pseudomonadati</taxon>
        <taxon>Pseudomonadota</taxon>
        <taxon>Alphaproteobacteria</taxon>
        <taxon>Hyphomicrobiales</taxon>
        <taxon>Rhizobiaceae</taxon>
        <taxon>Liberibacter</taxon>
    </lineage>
</organism>
<feature type="region of interest" description="Disordered" evidence="2">
    <location>
        <begin position="25"/>
        <end position="49"/>
    </location>
</feature>
<dbReference type="InterPro" id="IPR007543">
    <property type="entry name" value="LptD_C"/>
</dbReference>
<keyword evidence="1" id="KW-0998">Cell outer membrane</keyword>
<dbReference type="InterPro" id="IPR050218">
    <property type="entry name" value="LptD"/>
</dbReference>
<gene>
    <name evidence="1" type="primary">lptD</name>
    <name evidence="4" type="ORF">WSI_01310</name>
</gene>
<reference evidence="4 5" key="1">
    <citation type="journal article" date="2013" name="Genome Announc.">
        <title>Complete Genome Sequence of a Chinese Strain of 'Candidatus Liberibacter asiaticus'.</title>
        <authorList>
            <person name="Lin H."/>
            <person name="Han C.S."/>
            <person name="Liu B."/>
            <person name="Lou B."/>
            <person name="Bai X."/>
            <person name="Deng C."/>
            <person name="Civerolo E.L."/>
            <person name="Gupta G."/>
        </authorList>
    </citation>
    <scope>NUCLEOTIDE SEQUENCE [LARGE SCALE GENOMIC DNA]</scope>
    <source>
        <strain evidence="5">gxpsy</strain>
    </source>
</reference>